<evidence type="ECO:0000256" key="4">
    <source>
        <dbReference type="ARBA" id="ARBA00038302"/>
    </source>
</evidence>
<evidence type="ECO:0000256" key="2">
    <source>
        <dbReference type="ARBA" id="ARBA00022898"/>
    </source>
</evidence>
<keyword evidence="3 5" id="KW-0456">Lyase</keyword>
<dbReference type="PANTHER" id="PTHR42735:SF6">
    <property type="entry name" value="SPHINGOSINE-1-PHOSPHATE LYASE 1"/>
    <property type="match status" value="1"/>
</dbReference>
<dbReference type="InterPro" id="IPR050477">
    <property type="entry name" value="GrpII_AminoAcid_Decarb"/>
</dbReference>
<evidence type="ECO:0000256" key="5">
    <source>
        <dbReference type="RuleBase" id="RU000382"/>
    </source>
</evidence>
<proteinExistence type="inferred from homology"/>
<dbReference type="Pfam" id="PF00282">
    <property type="entry name" value="Pyridoxal_deC"/>
    <property type="match status" value="1"/>
</dbReference>
<evidence type="ECO:0000313" key="6">
    <source>
        <dbReference type="EMBL" id="GAA4359355.1"/>
    </source>
</evidence>
<dbReference type="Gene3D" id="3.40.640.10">
    <property type="entry name" value="Type I PLP-dependent aspartate aminotransferase-like (Major domain)"/>
    <property type="match status" value="1"/>
</dbReference>
<dbReference type="SUPFAM" id="SSF53383">
    <property type="entry name" value="PLP-dependent transferases"/>
    <property type="match status" value="1"/>
</dbReference>
<protein>
    <submittedName>
        <fullName evidence="6">Aspartate aminotransferase family protein</fullName>
    </submittedName>
</protein>
<evidence type="ECO:0000256" key="1">
    <source>
        <dbReference type="ARBA" id="ARBA00001933"/>
    </source>
</evidence>
<dbReference type="PANTHER" id="PTHR42735">
    <property type="match status" value="1"/>
</dbReference>
<comment type="caution">
    <text evidence="6">The sequence shown here is derived from an EMBL/GenBank/DDBJ whole genome shotgun (WGS) entry which is preliminary data.</text>
</comment>
<accession>A0ABP8II34</accession>
<dbReference type="GO" id="GO:0008483">
    <property type="term" value="F:transaminase activity"/>
    <property type="evidence" value="ECO:0007669"/>
    <property type="project" value="UniProtKB-KW"/>
</dbReference>
<dbReference type="Gene3D" id="3.90.1150.10">
    <property type="entry name" value="Aspartate Aminotransferase, domain 1"/>
    <property type="match status" value="1"/>
</dbReference>
<gene>
    <name evidence="6" type="ORF">GCM10023165_55320</name>
</gene>
<keyword evidence="6" id="KW-0808">Transferase</keyword>
<evidence type="ECO:0000256" key="3">
    <source>
        <dbReference type="ARBA" id="ARBA00023239"/>
    </source>
</evidence>
<dbReference type="Gene3D" id="6.10.140.2150">
    <property type="match status" value="1"/>
</dbReference>
<keyword evidence="6" id="KW-0032">Aminotransferase</keyword>
<dbReference type="EMBL" id="BAABGJ010000081">
    <property type="protein sequence ID" value="GAA4359355.1"/>
    <property type="molecule type" value="Genomic_DNA"/>
</dbReference>
<dbReference type="InterPro" id="IPR002129">
    <property type="entry name" value="PyrdxlP-dep_de-COase"/>
</dbReference>
<comment type="cofactor">
    <cofactor evidence="1 5">
        <name>pyridoxal 5'-phosphate</name>
        <dbReference type="ChEBI" id="CHEBI:597326"/>
    </cofactor>
</comment>
<sequence length="416" mass="45126">MTRMTMPEHGMPREAVLQALRDRKAGDADWEHGRVPLYVFKATDEVARIGRDAFFEYFFENALGGARAFPSVRQMESEVVQMALGLLTAPPDAQGFMSTGGTESIIQAVQTCRDWTRQQRGRPTLRGNIVAPESVHPAFDKAARLMDLEVRRVPVGPDWRADVAAMEERVDADTLMLVGSAPCFPYGVVDPIAELGALAQARGLWLHVDACVGGYIAPFARMLGRAIPAFDFGVAGVCSISADLHKFGFCPKPASTVFYRSSELARCHAFDFDGWPSGRFLTSTIAGTRPAGGVAGAWAVFHCLGIEGYKRIAAELLDFVDRFQAGVRAIPGMHIVGEPHLSLVAFGSDEVDVFRVAELMSAQGYLPGLVQKPRALHRMMSLVHEPGAAEYLDALRDAVDAVRGAPASRATISASY</sequence>
<dbReference type="Proteomes" id="UP001500975">
    <property type="component" value="Unassembled WGS sequence"/>
</dbReference>
<comment type="similarity">
    <text evidence="4">Belongs to the group II decarboxylase family. Sphingosine-1-phosphate lyase subfamily.</text>
</comment>
<keyword evidence="7" id="KW-1185">Reference proteome</keyword>
<keyword evidence="2 5" id="KW-0663">Pyridoxal phosphate</keyword>
<dbReference type="InterPro" id="IPR015422">
    <property type="entry name" value="PyrdxlP-dep_Trfase_small"/>
</dbReference>
<organism evidence="6 7">
    <name type="scientific">Variovorax defluvii</name>
    <dbReference type="NCBI Taxonomy" id="913761"/>
    <lineage>
        <taxon>Bacteria</taxon>
        <taxon>Pseudomonadati</taxon>
        <taxon>Pseudomonadota</taxon>
        <taxon>Betaproteobacteria</taxon>
        <taxon>Burkholderiales</taxon>
        <taxon>Comamonadaceae</taxon>
        <taxon>Variovorax</taxon>
    </lineage>
</organism>
<dbReference type="InterPro" id="IPR015421">
    <property type="entry name" value="PyrdxlP-dep_Trfase_major"/>
</dbReference>
<dbReference type="InterPro" id="IPR015424">
    <property type="entry name" value="PyrdxlP-dep_Trfase"/>
</dbReference>
<name>A0ABP8II34_9BURK</name>
<reference evidence="7" key="1">
    <citation type="journal article" date="2019" name="Int. J. Syst. Evol. Microbiol.">
        <title>The Global Catalogue of Microorganisms (GCM) 10K type strain sequencing project: providing services to taxonomists for standard genome sequencing and annotation.</title>
        <authorList>
            <consortium name="The Broad Institute Genomics Platform"/>
            <consortium name="The Broad Institute Genome Sequencing Center for Infectious Disease"/>
            <person name="Wu L."/>
            <person name="Ma J."/>
        </authorList>
    </citation>
    <scope>NUCLEOTIDE SEQUENCE [LARGE SCALE GENOMIC DNA]</scope>
    <source>
        <strain evidence="7">JCM 17804</strain>
    </source>
</reference>
<evidence type="ECO:0000313" key="7">
    <source>
        <dbReference type="Proteomes" id="UP001500975"/>
    </source>
</evidence>